<protein>
    <submittedName>
        <fullName evidence="2">Uncharacterized protein</fullName>
    </submittedName>
</protein>
<dbReference type="EMBL" id="CATNWA010016389">
    <property type="protein sequence ID" value="CAI9592251.1"/>
    <property type="molecule type" value="Genomic_DNA"/>
</dbReference>
<evidence type="ECO:0000256" key="1">
    <source>
        <dbReference type="SAM" id="MobiDB-lite"/>
    </source>
</evidence>
<accession>A0ABN9F7Y0</accession>
<evidence type="ECO:0000313" key="3">
    <source>
        <dbReference type="Proteomes" id="UP001162483"/>
    </source>
</evidence>
<reference evidence="2" key="1">
    <citation type="submission" date="2023-05" db="EMBL/GenBank/DDBJ databases">
        <authorList>
            <person name="Stuckert A."/>
        </authorList>
    </citation>
    <scope>NUCLEOTIDE SEQUENCE</scope>
</reference>
<name>A0ABN9F7Y0_9NEOB</name>
<keyword evidence="3" id="KW-1185">Reference proteome</keyword>
<feature type="region of interest" description="Disordered" evidence="1">
    <location>
        <begin position="1"/>
        <end position="23"/>
    </location>
</feature>
<evidence type="ECO:0000313" key="2">
    <source>
        <dbReference type="EMBL" id="CAI9592251.1"/>
    </source>
</evidence>
<comment type="caution">
    <text evidence="2">The sequence shown here is derived from an EMBL/GenBank/DDBJ whole genome shotgun (WGS) entry which is preliminary data.</text>
</comment>
<gene>
    <name evidence="2" type="ORF">SPARVUS_LOCUS11341430</name>
</gene>
<feature type="non-terminal residue" evidence="2">
    <location>
        <position position="1"/>
    </location>
</feature>
<organism evidence="2 3">
    <name type="scientific">Staurois parvus</name>
    <dbReference type="NCBI Taxonomy" id="386267"/>
    <lineage>
        <taxon>Eukaryota</taxon>
        <taxon>Metazoa</taxon>
        <taxon>Chordata</taxon>
        <taxon>Craniata</taxon>
        <taxon>Vertebrata</taxon>
        <taxon>Euteleostomi</taxon>
        <taxon>Amphibia</taxon>
        <taxon>Batrachia</taxon>
        <taxon>Anura</taxon>
        <taxon>Neobatrachia</taxon>
        <taxon>Ranoidea</taxon>
        <taxon>Ranidae</taxon>
        <taxon>Staurois</taxon>
    </lineage>
</organism>
<sequence length="86" mass="8977">QCLPPVPSSATHQCRPSVPPSSAAHQCPAVQSVVTIIAAHRCLLISAAYLYHLISAAYQCPSVLPSSAASSMHISEGDKLPVCKIL</sequence>
<dbReference type="Proteomes" id="UP001162483">
    <property type="component" value="Unassembled WGS sequence"/>
</dbReference>
<proteinExistence type="predicted"/>